<evidence type="ECO:0000313" key="4">
    <source>
        <dbReference type="Proteomes" id="UP000479000"/>
    </source>
</evidence>
<name>A0A6H5GU04_9HEMI</name>
<dbReference type="InterPro" id="IPR040676">
    <property type="entry name" value="DUF5641"/>
</dbReference>
<proteinExistence type="predicted"/>
<evidence type="ECO:0000256" key="1">
    <source>
        <dbReference type="SAM" id="MobiDB-lite"/>
    </source>
</evidence>
<dbReference type="InterPro" id="IPR012337">
    <property type="entry name" value="RNaseH-like_sf"/>
</dbReference>
<organism evidence="3 4">
    <name type="scientific">Nesidiocoris tenuis</name>
    <dbReference type="NCBI Taxonomy" id="355587"/>
    <lineage>
        <taxon>Eukaryota</taxon>
        <taxon>Metazoa</taxon>
        <taxon>Ecdysozoa</taxon>
        <taxon>Arthropoda</taxon>
        <taxon>Hexapoda</taxon>
        <taxon>Insecta</taxon>
        <taxon>Pterygota</taxon>
        <taxon>Neoptera</taxon>
        <taxon>Paraneoptera</taxon>
        <taxon>Hemiptera</taxon>
        <taxon>Heteroptera</taxon>
        <taxon>Panheteroptera</taxon>
        <taxon>Cimicomorpha</taxon>
        <taxon>Miridae</taxon>
        <taxon>Dicyphina</taxon>
        <taxon>Nesidiocoris</taxon>
    </lineage>
</organism>
<gene>
    <name evidence="3" type="ORF">NTEN_LOCUS12529</name>
</gene>
<dbReference type="Proteomes" id="UP000479000">
    <property type="component" value="Unassembled WGS sequence"/>
</dbReference>
<evidence type="ECO:0000313" key="3">
    <source>
        <dbReference type="EMBL" id="CAB0007190.1"/>
    </source>
</evidence>
<feature type="region of interest" description="Disordered" evidence="1">
    <location>
        <begin position="1762"/>
        <end position="1782"/>
    </location>
</feature>
<dbReference type="InterPro" id="IPR036397">
    <property type="entry name" value="RNaseH_sf"/>
</dbReference>
<dbReference type="Gene3D" id="3.10.10.10">
    <property type="entry name" value="HIV Type 1 Reverse Transcriptase, subunit A, domain 1"/>
    <property type="match status" value="1"/>
</dbReference>
<dbReference type="CDD" id="cd01644">
    <property type="entry name" value="RT_pepA17"/>
    <property type="match status" value="1"/>
</dbReference>
<sequence>MADGGGGADLRAIARSIRAAKRQLKNYGTQITNIRNKGFSAVSSAADRGIFRGMYATVETFYSNFTAKWEELAELHDQENAEGVFPSAEEENYHKEISTNYFEIHNYHIQINSRNTVPTGGGHGNQGNLDLTVNQQPAARAILPKIQIPKFGGDITQWPTFKQLFISLFRDEPSLTDSERFHYLLGHLVGPAHDCVKHIAAVGENFELAWAALHKVYDSPRRLASTYLSRFLGHRPHTGRPTAESLREYIANVSESIASLRNLEMADLSEYILCELALRSLDPYTREAFETSIVGTVFPQFTTLQEFVQNRCQVLSITNAACSIPYSPQPARPEPSPRRSFGLNPPNRYQPRPSTARHALMAQSQMPPSLGMSRAQQPPPPKPRSCFLCQGNHTIANCTRFRSATPQKRLELLRNFHGCMNCLSVFHKVGDCSSVFNCQMCRRRHHTDLHLSTPHSGPFSDPGHQPPPSPPSQPQPSTSSGFAGAATHSQSGVLLGTITAALQTEDGQSLKFRGVLDPGSQYSFITEECAQKLRKVARPFRGRISGVDQTPLRSVRGLVSITFIPPESTSTLSTEAVVVPSITPPLPQFPLRSASWDYYLSYDLSDRSFAKPGPISFLIGADIFPEVVTGAPITLLRDGPRMIPTIFGLTLLGRYAEDAYPTASVALLAQGSLAVIMEKFWEIEEPSFSAKVSPEDEYCEQHFMSSHHRAEDGRYVVALPFRSVPPSILPNTSRAMNCFYALEKRLAKDSALREEYVAQMDEYIKLGHMTLATSPPSYIIPHHAVFKTVGDKKKLRIVFDASFPAPSGSLNDHLYTGARLQADLPHILLNFRRHQYVFSCDIIKMFRQIWINAEDRKYLQIAWRSDPQQPVQLFELTTVTFGLSSSPFLAQRVLRQHALNYQEEFPEASAVILQSTYIDDITAGSDSLACLTRLKSQLIRLLRIGGFELSKWSSNHPTLVDSRDQQDQPVRLGDADLPLTKILGMKWDPSQDVFSYDVSPPPPGNTRRILLSTIARLYDPLGYLAPVVFYAKKLLQLTWISSLRWDDELPNEISQSWRRFVDELPALSEITIARALAPSADRQLVCFSDASTSGYCAVAYLRTVHGDEACLTLLKAKTKLAPLKSLTVPRLELCGALLLGRLVESLSGLCKDLGVSQVHCFTDSTTVLAWLQTPPHLLHIFVSNRVQQILHNTQPGWWQYIKGVENPADVGSRGIAPAALREHSLWWHGPRWCRSPVDQWPRSVLPSVAEVPEMRKTYPVLLSLGVSHSFIDCAKRHSSYRRFIRTMAYVRRFFHNASCGAALRHRRLSGPISATEFHQANHCYIRALQRHYYPEVFTRPFNELTTELRRLNVFVDCENLVRVGGRLSNAPIDYEQKHPLLLPRRSPFTNLVVDHYHHQNHHVGPSSLLASIRLLYWVPGARSLIQSLRHKCVVCTRFSRSKVIPFMGELPKSRFAGARAFLITGVDFAGPFLYTVSPTRKAAVHKAYLCLFICMATRAIHLEVAMALSVEAFLDAFDRFVSRRGWPAEMLSDGGTNFRGTDRYLRELIELLSQDETRDQLVGYTAPQGVRWNFNPPSSPHFGGGWEVAIRMVKELLFKTFGNHPYTLPDLITAFTKIEAILNSRPLQALSNSPDDLEALAPGHFLIGQTLTATPEPDFTAIPSGRLNQWQRLRERTQYFWRRWREEYLASLQSRQRWDRRQPNLKIGDLVLLSDADSPPTLWARGRILGRPPWSGQHRTRGHRPHALRRLQATFSQDGASRSLRHPFLRTGPSGNRGEYDRSLDFRTAPALFLPNPSPP</sequence>
<dbReference type="InterPro" id="IPR000477">
    <property type="entry name" value="RT_dom"/>
</dbReference>
<dbReference type="InterPro" id="IPR043502">
    <property type="entry name" value="DNA/RNA_pol_sf"/>
</dbReference>
<dbReference type="InterPro" id="IPR041588">
    <property type="entry name" value="Integrase_H2C2"/>
</dbReference>
<feature type="domain" description="Integrase catalytic" evidence="2">
    <location>
        <begin position="1447"/>
        <end position="1650"/>
    </location>
</feature>
<dbReference type="GO" id="GO:0003676">
    <property type="term" value="F:nucleic acid binding"/>
    <property type="evidence" value="ECO:0007669"/>
    <property type="project" value="InterPro"/>
</dbReference>
<feature type="non-terminal residue" evidence="3">
    <location>
        <position position="1800"/>
    </location>
</feature>
<dbReference type="GO" id="GO:0042575">
    <property type="term" value="C:DNA polymerase complex"/>
    <property type="evidence" value="ECO:0007669"/>
    <property type="project" value="UniProtKB-ARBA"/>
</dbReference>
<dbReference type="Pfam" id="PF03564">
    <property type="entry name" value="DUF1759"/>
    <property type="match status" value="1"/>
</dbReference>
<feature type="region of interest" description="Disordered" evidence="1">
    <location>
        <begin position="452"/>
        <end position="486"/>
    </location>
</feature>
<dbReference type="InterPro" id="IPR001584">
    <property type="entry name" value="Integrase_cat-core"/>
</dbReference>
<dbReference type="Pfam" id="PF18701">
    <property type="entry name" value="DUF5641"/>
    <property type="match status" value="1"/>
</dbReference>
<dbReference type="Gene3D" id="3.30.70.270">
    <property type="match status" value="1"/>
</dbReference>
<dbReference type="InterPro" id="IPR008042">
    <property type="entry name" value="Retrotrans_Pao"/>
</dbReference>
<protein>
    <recommendedName>
        <fullName evidence="2">Integrase catalytic domain-containing protein</fullName>
    </recommendedName>
</protein>
<dbReference type="Gene3D" id="3.30.420.10">
    <property type="entry name" value="Ribonuclease H-like superfamily/Ribonuclease H"/>
    <property type="match status" value="1"/>
</dbReference>
<feature type="region of interest" description="Disordered" evidence="1">
    <location>
        <begin position="326"/>
        <end position="386"/>
    </location>
</feature>
<feature type="compositionally biased region" description="Pro residues" evidence="1">
    <location>
        <begin position="464"/>
        <end position="474"/>
    </location>
</feature>
<dbReference type="SUPFAM" id="SSF56672">
    <property type="entry name" value="DNA/RNA polymerases"/>
    <property type="match status" value="1"/>
</dbReference>
<dbReference type="PANTHER" id="PTHR47331">
    <property type="entry name" value="PHD-TYPE DOMAIN-CONTAINING PROTEIN"/>
    <property type="match status" value="1"/>
</dbReference>
<dbReference type="OrthoDB" id="6626581at2759"/>
<dbReference type="GO" id="GO:0015074">
    <property type="term" value="P:DNA integration"/>
    <property type="evidence" value="ECO:0007669"/>
    <property type="project" value="InterPro"/>
</dbReference>
<dbReference type="Pfam" id="PF05380">
    <property type="entry name" value="Peptidase_A17"/>
    <property type="match status" value="1"/>
</dbReference>
<dbReference type="Pfam" id="PF17921">
    <property type="entry name" value="Integrase_H2C2"/>
    <property type="match status" value="1"/>
</dbReference>
<dbReference type="SUPFAM" id="SSF53098">
    <property type="entry name" value="Ribonuclease H-like"/>
    <property type="match status" value="1"/>
</dbReference>
<dbReference type="Pfam" id="PF00078">
    <property type="entry name" value="RVT_1"/>
    <property type="match status" value="1"/>
</dbReference>
<dbReference type="InterPro" id="IPR005312">
    <property type="entry name" value="DUF1759"/>
</dbReference>
<evidence type="ECO:0000259" key="2">
    <source>
        <dbReference type="PROSITE" id="PS50994"/>
    </source>
</evidence>
<dbReference type="GO" id="GO:0071897">
    <property type="term" value="P:DNA biosynthetic process"/>
    <property type="evidence" value="ECO:0007669"/>
    <property type="project" value="UniProtKB-ARBA"/>
</dbReference>
<dbReference type="InterPro" id="IPR043128">
    <property type="entry name" value="Rev_trsase/Diguanyl_cyclase"/>
</dbReference>
<dbReference type="PANTHER" id="PTHR47331:SF5">
    <property type="entry name" value="RIBONUCLEASE H"/>
    <property type="match status" value="1"/>
</dbReference>
<accession>A0A6H5GU04</accession>
<dbReference type="EMBL" id="CADCXU010018857">
    <property type="protein sequence ID" value="CAB0007190.1"/>
    <property type="molecule type" value="Genomic_DNA"/>
</dbReference>
<reference evidence="3 4" key="1">
    <citation type="submission" date="2020-02" db="EMBL/GenBank/DDBJ databases">
        <authorList>
            <person name="Ferguson B K."/>
        </authorList>
    </citation>
    <scope>NUCLEOTIDE SEQUENCE [LARGE SCALE GENOMIC DNA]</scope>
</reference>
<dbReference type="PROSITE" id="PS50994">
    <property type="entry name" value="INTEGRASE"/>
    <property type="match status" value="1"/>
</dbReference>
<keyword evidence="4" id="KW-1185">Reference proteome</keyword>